<keyword evidence="2" id="KW-1185">Reference proteome</keyword>
<dbReference type="InterPro" id="IPR024079">
    <property type="entry name" value="MetalloPept_cat_dom_sf"/>
</dbReference>
<dbReference type="EMBL" id="JARKHS020005059">
    <property type="protein sequence ID" value="KAK8783898.1"/>
    <property type="molecule type" value="Genomic_DNA"/>
</dbReference>
<proteinExistence type="predicted"/>
<protein>
    <submittedName>
        <fullName evidence="1">Uncharacterized protein</fullName>
    </submittedName>
</protein>
<gene>
    <name evidence="1" type="ORF">V5799_009737</name>
</gene>
<comment type="caution">
    <text evidence="1">The sequence shown here is derived from an EMBL/GenBank/DDBJ whole genome shotgun (WGS) entry which is preliminary data.</text>
</comment>
<evidence type="ECO:0000313" key="2">
    <source>
        <dbReference type="Proteomes" id="UP001321473"/>
    </source>
</evidence>
<organism evidence="1 2">
    <name type="scientific">Amblyomma americanum</name>
    <name type="common">Lone star tick</name>
    <dbReference type="NCBI Taxonomy" id="6943"/>
    <lineage>
        <taxon>Eukaryota</taxon>
        <taxon>Metazoa</taxon>
        <taxon>Ecdysozoa</taxon>
        <taxon>Arthropoda</taxon>
        <taxon>Chelicerata</taxon>
        <taxon>Arachnida</taxon>
        <taxon>Acari</taxon>
        <taxon>Parasitiformes</taxon>
        <taxon>Ixodida</taxon>
        <taxon>Ixodoidea</taxon>
        <taxon>Ixodidae</taxon>
        <taxon>Amblyomminae</taxon>
        <taxon>Amblyomma</taxon>
    </lineage>
</organism>
<dbReference type="Proteomes" id="UP001321473">
    <property type="component" value="Unassembled WGS sequence"/>
</dbReference>
<dbReference type="AlphaFoldDB" id="A0AAQ4FBC4"/>
<reference evidence="1 2" key="1">
    <citation type="journal article" date="2023" name="Arcadia Sci">
        <title>De novo assembly of a long-read Amblyomma americanum tick genome.</title>
        <authorList>
            <person name="Chou S."/>
            <person name="Poskanzer K.E."/>
            <person name="Rollins M."/>
            <person name="Thuy-Boun P.S."/>
        </authorList>
    </citation>
    <scope>NUCLEOTIDE SEQUENCE [LARGE SCALE GENOMIC DNA]</scope>
    <source>
        <strain evidence="1">F_SG_1</strain>
        <tissue evidence="1">Salivary glands</tissue>
    </source>
</reference>
<evidence type="ECO:0000313" key="1">
    <source>
        <dbReference type="EMBL" id="KAK8783898.1"/>
    </source>
</evidence>
<name>A0AAQ4FBC4_AMBAM</name>
<accession>A0AAQ4FBC4</accession>
<dbReference type="GO" id="GO:0008237">
    <property type="term" value="F:metallopeptidase activity"/>
    <property type="evidence" value="ECO:0007669"/>
    <property type="project" value="InterPro"/>
</dbReference>
<sequence length="168" mass="18744">MRWNDSETLLRLLMPDFYHAGATEAAVNYGTLAYYVGTVAFQAAVAGNWSSSSNYGPCIADYAHSNMGFSLHEPSWDYIVGRHWAVQVALAAAAAREAKLHWFDASKHLLRLFFLRFAQTCCSRADVPREFDDINEIDQSPESCNAVAMTVPAFADAFHCLHMPLMQC</sequence>
<dbReference type="Gene3D" id="3.40.390.10">
    <property type="entry name" value="Collagenase (Catalytic Domain)"/>
    <property type="match status" value="1"/>
</dbReference>